<dbReference type="PANTHER" id="PTHR12277:SF81">
    <property type="entry name" value="PROTEIN ABHD13"/>
    <property type="match status" value="1"/>
</dbReference>
<keyword evidence="2" id="KW-0378">Hydrolase</keyword>
<gene>
    <name evidence="2" type="ORF">HNI00_16460</name>
</gene>
<dbReference type="PANTHER" id="PTHR12277">
    <property type="entry name" value="ALPHA/BETA HYDROLASE DOMAIN-CONTAINING PROTEIN"/>
    <property type="match status" value="1"/>
</dbReference>
<name>A0AA97BAJ0_9CYAN</name>
<dbReference type="GO" id="GO:0016787">
    <property type="term" value="F:hydrolase activity"/>
    <property type="evidence" value="ECO:0007669"/>
    <property type="project" value="UniProtKB-KW"/>
</dbReference>
<dbReference type="Gene3D" id="3.40.50.1820">
    <property type="entry name" value="alpha/beta hydrolase"/>
    <property type="match status" value="1"/>
</dbReference>
<protein>
    <submittedName>
        <fullName evidence="2">Alpha/beta fold hydrolase</fullName>
    </submittedName>
</protein>
<accession>A0AA97BAJ0</accession>
<dbReference type="InterPro" id="IPR022742">
    <property type="entry name" value="Hydrolase_4"/>
</dbReference>
<dbReference type="KEGG" id="tog:HNI00_16460"/>
<dbReference type="InterPro" id="IPR029058">
    <property type="entry name" value="AB_hydrolase_fold"/>
</dbReference>
<proteinExistence type="predicted"/>
<organism evidence="2">
    <name type="scientific">Thermoleptolyngbya oregonensis NK1-22</name>
    <dbReference type="NCBI Taxonomy" id="2547457"/>
    <lineage>
        <taxon>Bacteria</taxon>
        <taxon>Bacillati</taxon>
        <taxon>Cyanobacteriota</taxon>
        <taxon>Cyanophyceae</taxon>
        <taxon>Oculatellales</taxon>
        <taxon>Oculatellaceae</taxon>
        <taxon>Thermoleptolyngbya</taxon>
    </lineage>
</organism>
<dbReference type="AlphaFoldDB" id="A0AA97BAJ0"/>
<reference evidence="2" key="1">
    <citation type="submission" date="2020-05" db="EMBL/GenBank/DDBJ databases">
        <authorList>
            <person name="Zhu T."/>
            <person name="Keshari N."/>
            <person name="Lu X."/>
        </authorList>
    </citation>
    <scope>NUCLEOTIDE SEQUENCE</scope>
    <source>
        <strain evidence="2">NK1-22</strain>
    </source>
</reference>
<evidence type="ECO:0000313" key="2">
    <source>
        <dbReference type="EMBL" id="WOB44560.1"/>
    </source>
</evidence>
<dbReference type="EMBL" id="CP053540">
    <property type="protein sequence ID" value="WOB44560.1"/>
    <property type="molecule type" value="Genomic_DNA"/>
</dbReference>
<dbReference type="Pfam" id="PF12146">
    <property type="entry name" value="Hydrolase_4"/>
    <property type="match status" value="1"/>
</dbReference>
<dbReference type="RefSeq" id="WP_316787633.1">
    <property type="nucleotide sequence ID" value="NZ_CP053540.1"/>
</dbReference>
<dbReference type="SUPFAM" id="SSF53474">
    <property type="entry name" value="alpha/beta-Hydrolases"/>
    <property type="match status" value="1"/>
</dbReference>
<sequence>MAALYVAACGLAWAGQTRLIFRPDADIRTTPDAVGLRYEIVDLPVGTGRVRGWWIGANRDDAPTVLYFHGTGSNLGDLPRLAAQIHELGWAAFFIDYRGYGESQGNFPSEQSVYADAIAALDYLTQTRRIPPQRIVVMGRSIGGAIALDLAAHNPDLAALVVESSFTSMRDMIRHFVPVPLLPVDLLLHQRFDSLAKVRSLQMPLLVIHGTGDRVVPVHMGQALYEAAPPPKELLLIPQAGHSNLRRINRTLYFQTLQRFVTRYANPAAKNHAIAP</sequence>
<evidence type="ECO:0000259" key="1">
    <source>
        <dbReference type="Pfam" id="PF12146"/>
    </source>
</evidence>
<feature type="domain" description="Serine aminopeptidase S33" evidence="1">
    <location>
        <begin position="64"/>
        <end position="173"/>
    </location>
</feature>